<evidence type="ECO:0000256" key="1">
    <source>
        <dbReference type="SAM" id="SignalP"/>
    </source>
</evidence>
<dbReference type="AlphaFoldDB" id="A0A4D7JU75"/>
<organism evidence="2 3">
    <name type="scientific">Mangrovivirga cuniculi</name>
    <dbReference type="NCBI Taxonomy" id="2715131"/>
    <lineage>
        <taxon>Bacteria</taxon>
        <taxon>Pseudomonadati</taxon>
        <taxon>Bacteroidota</taxon>
        <taxon>Cytophagia</taxon>
        <taxon>Cytophagales</taxon>
        <taxon>Mangrovivirgaceae</taxon>
        <taxon>Mangrovivirga</taxon>
    </lineage>
</organism>
<dbReference type="KEGG" id="fpf:DCC35_06565"/>
<gene>
    <name evidence="2" type="ORF">DCC35_06565</name>
</gene>
<evidence type="ECO:0000313" key="2">
    <source>
        <dbReference type="EMBL" id="QCK14425.1"/>
    </source>
</evidence>
<protein>
    <recommendedName>
        <fullName evidence="4">DUF2141 domain-containing protein</fullName>
    </recommendedName>
</protein>
<dbReference type="RefSeq" id="WP_137090016.1">
    <property type="nucleotide sequence ID" value="NZ_CP028923.1"/>
</dbReference>
<keyword evidence="3" id="KW-1185">Reference proteome</keyword>
<dbReference type="OrthoDB" id="9788332at2"/>
<dbReference type="InterPro" id="IPR018673">
    <property type="entry name" value="DUF2141"/>
</dbReference>
<sequence length="142" mass="15998">MKQFKLIGIGILLIAFNSFAQEEKESINITLKIEGIKAQQGQLMIRVFNTNVNYPDQAFRDVIVDLKNEQSDIYKVENLPAGDYAIIIYQDLNSNNNIDIGMMGPEEPLGYSNNASNPYGPAPYESAKMSFQKDRMLTVTLK</sequence>
<dbReference type="Proteomes" id="UP000298616">
    <property type="component" value="Chromosome"/>
</dbReference>
<dbReference type="EMBL" id="CP028923">
    <property type="protein sequence ID" value="QCK14425.1"/>
    <property type="molecule type" value="Genomic_DNA"/>
</dbReference>
<accession>A0A4D7JU75</accession>
<proteinExistence type="predicted"/>
<name>A0A4D7JU75_9BACT</name>
<feature type="chain" id="PRO_5020250065" description="DUF2141 domain-containing protein" evidence="1">
    <location>
        <begin position="21"/>
        <end position="142"/>
    </location>
</feature>
<evidence type="ECO:0008006" key="4">
    <source>
        <dbReference type="Google" id="ProtNLM"/>
    </source>
</evidence>
<keyword evidence="1" id="KW-0732">Signal</keyword>
<feature type="signal peptide" evidence="1">
    <location>
        <begin position="1"/>
        <end position="20"/>
    </location>
</feature>
<dbReference type="Pfam" id="PF09912">
    <property type="entry name" value="DUF2141"/>
    <property type="match status" value="1"/>
</dbReference>
<evidence type="ECO:0000313" key="3">
    <source>
        <dbReference type="Proteomes" id="UP000298616"/>
    </source>
</evidence>
<reference evidence="2 3" key="1">
    <citation type="submission" date="2018-04" db="EMBL/GenBank/DDBJ databases">
        <title>Complete genome uncultured novel isolate.</title>
        <authorList>
            <person name="Merlino G."/>
        </authorList>
    </citation>
    <scope>NUCLEOTIDE SEQUENCE [LARGE SCALE GENOMIC DNA]</scope>
    <source>
        <strain evidence="3">R1DC9</strain>
    </source>
</reference>